<accession>A0ABS5EHK2</accession>
<sequence length="66" mass="7373">MSRNLIASLAGIGGFLAYVVVILLLSDHVRELHWVVELLFYAAAGIVWVWPAKWLIAWAVRGGKRV</sequence>
<feature type="transmembrane region" description="Helical" evidence="1">
    <location>
        <begin position="5"/>
        <end position="26"/>
    </location>
</feature>
<name>A0ABS5EHK2_9PROT</name>
<keyword evidence="1" id="KW-1133">Transmembrane helix</keyword>
<dbReference type="Pfam" id="PF11003">
    <property type="entry name" value="DUF2842"/>
    <property type="match status" value="1"/>
</dbReference>
<keyword evidence="1" id="KW-0472">Membrane</keyword>
<dbReference type="RefSeq" id="WP_211869174.1">
    <property type="nucleotide sequence ID" value="NZ_JAAEDI010000012.1"/>
</dbReference>
<gene>
    <name evidence="2" type="ORF">GXW78_12610</name>
</gene>
<proteinExistence type="predicted"/>
<organism evidence="2 3">
    <name type="scientific">Neoroseomonas terrae</name>
    <dbReference type="NCBI Taxonomy" id="424799"/>
    <lineage>
        <taxon>Bacteria</taxon>
        <taxon>Pseudomonadati</taxon>
        <taxon>Pseudomonadota</taxon>
        <taxon>Alphaproteobacteria</taxon>
        <taxon>Acetobacterales</taxon>
        <taxon>Acetobacteraceae</taxon>
        <taxon>Neoroseomonas</taxon>
    </lineage>
</organism>
<dbReference type="EMBL" id="JAAEDI010000012">
    <property type="protein sequence ID" value="MBR0650508.1"/>
    <property type="molecule type" value="Genomic_DNA"/>
</dbReference>
<protein>
    <submittedName>
        <fullName evidence="2">DUF2842 domain-containing protein</fullName>
    </submittedName>
</protein>
<dbReference type="InterPro" id="IPR021265">
    <property type="entry name" value="DUF2842"/>
</dbReference>
<keyword evidence="3" id="KW-1185">Reference proteome</keyword>
<dbReference type="Proteomes" id="UP000698752">
    <property type="component" value="Unassembled WGS sequence"/>
</dbReference>
<reference evidence="3" key="1">
    <citation type="journal article" date="2021" name="Syst. Appl. Microbiol.">
        <title>Roseomonas hellenica sp. nov., isolated from roots of wild-growing Alkanna tinctoria.</title>
        <authorList>
            <person name="Rat A."/>
            <person name="Naranjo H.D."/>
            <person name="Lebbe L."/>
            <person name="Cnockaert M."/>
            <person name="Krigas N."/>
            <person name="Grigoriadou K."/>
            <person name="Maloupa E."/>
            <person name="Willems A."/>
        </authorList>
    </citation>
    <scope>NUCLEOTIDE SEQUENCE [LARGE SCALE GENOMIC DNA]</scope>
    <source>
        <strain evidence="3">LMG 31159</strain>
    </source>
</reference>
<evidence type="ECO:0000313" key="3">
    <source>
        <dbReference type="Proteomes" id="UP000698752"/>
    </source>
</evidence>
<evidence type="ECO:0000256" key="1">
    <source>
        <dbReference type="SAM" id="Phobius"/>
    </source>
</evidence>
<comment type="caution">
    <text evidence="2">The sequence shown here is derived from an EMBL/GenBank/DDBJ whole genome shotgun (WGS) entry which is preliminary data.</text>
</comment>
<feature type="transmembrane region" description="Helical" evidence="1">
    <location>
        <begin position="38"/>
        <end position="60"/>
    </location>
</feature>
<keyword evidence="1" id="KW-0812">Transmembrane</keyword>
<evidence type="ECO:0000313" key="2">
    <source>
        <dbReference type="EMBL" id="MBR0650508.1"/>
    </source>
</evidence>